<name>A0A4C1VYG0_EUMVA</name>
<dbReference type="EMBL" id="BGZK01000433">
    <property type="protein sequence ID" value="GBP43289.1"/>
    <property type="molecule type" value="Genomic_DNA"/>
</dbReference>
<protein>
    <submittedName>
        <fullName evidence="2">Uncharacterized protein</fullName>
    </submittedName>
</protein>
<accession>A0A4C1VYG0</accession>
<feature type="region of interest" description="Disordered" evidence="1">
    <location>
        <begin position="60"/>
        <end position="100"/>
    </location>
</feature>
<comment type="caution">
    <text evidence="2">The sequence shown here is derived from an EMBL/GenBank/DDBJ whole genome shotgun (WGS) entry which is preliminary data.</text>
</comment>
<gene>
    <name evidence="2" type="ORF">EVAR_31173_1</name>
</gene>
<dbReference type="Proteomes" id="UP000299102">
    <property type="component" value="Unassembled WGS sequence"/>
</dbReference>
<organism evidence="2 3">
    <name type="scientific">Eumeta variegata</name>
    <name type="common">Bagworm moth</name>
    <name type="synonym">Eumeta japonica</name>
    <dbReference type="NCBI Taxonomy" id="151549"/>
    <lineage>
        <taxon>Eukaryota</taxon>
        <taxon>Metazoa</taxon>
        <taxon>Ecdysozoa</taxon>
        <taxon>Arthropoda</taxon>
        <taxon>Hexapoda</taxon>
        <taxon>Insecta</taxon>
        <taxon>Pterygota</taxon>
        <taxon>Neoptera</taxon>
        <taxon>Endopterygota</taxon>
        <taxon>Lepidoptera</taxon>
        <taxon>Glossata</taxon>
        <taxon>Ditrysia</taxon>
        <taxon>Tineoidea</taxon>
        <taxon>Psychidae</taxon>
        <taxon>Oiketicinae</taxon>
        <taxon>Eumeta</taxon>
    </lineage>
</organism>
<evidence type="ECO:0000313" key="3">
    <source>
        <dbReference type="Proteomes" id="UP000299102"/>
    </source>
</evidence>
<dbReference type="AlphaFoldDB" id="A0A4C1VYG0"/>
<keyword evidence="3" id="KW-1185">Reference proteome</keyword>
<evidence type="ECO:0000313" key="2">
    <source>
        <dbReference type="EMBL" id="GBP43289.1"/>
    </source>
</evidence>
<sequence length="100" mass="11151">MKAVCSGLDRERRVRAATARDLSRQPEIHLPATLITLSTYKSSGRGRACCAPRLPLIAQTKSRSPAIPPRPRDSGARRDKNTRNFSKEDGRLKRGRLLTI</sequence>
<feature type="compositionally biased region" description="Basic and acidic residues" evidence="1">
    <location>
        <begin position="70"/>
        <end position="92"/>
    </location>
</feature>
<proteinExistence type="predicted"/>
<evidence type="ECO:0000256" key="1">
    <source>
        <dbReference type="SAM" id="MobiDB-lite"/>
    </source>
</evidence>
<reference evidence="2 3" key="1">
    <citation type="journal article" date="2019" name="Commun. Biol.">
        <title>The bagworm genome reveals a unique fibroin gene that provides high tensile strength.</title>
        <authorList>
            <person name="Kono N."/>
            <person name="Nakamura H."/>
            <person name="Ohtoshi R."/>
            <person name="Tomita M."/>
            <person name="Numata K."/>
            <person name="Arakawa K."/>
        </authorList>
    </citation>
    <scope>NUCLEOTIDE SEQUENCE [LARGE SCALE GENOMIC DNA]</scope>
</reference>